<reference evidence="3 4" key="1">
    <citation type="submission" date="2019-08" db="EMBL/GenBank/DDBJ databases">
        <title>Deep-cultivation of Planctomycetes and their phenomic and genomic characterization uncovers novel biology.</title>
        <authorList>
            <person name="Wiegand S."/>
            <person name="Jogler M."/>
            <person name="Boedeker C."/>
            <person name="Pinto D."/>
            <person name="Vollmers J."/>
            <person name="Rivas-Marin E."/>
            <person name="Kohn T."/>
            <person name="Peeters S.H."/>
            <person name="Heuer A."/>
            <person name="Rast P."/>
            <person name="Oberbeckmann S."/>
            <person name="Bunk B."/>
            <person name="Jeske O."/>
            <person name="Meyerdierks A."/>
            <person name="Storesund J.E."/>
            <person name="Kallscheuer N."/>
            <person name="Luecker S."/>
            <person name="Lage O.M."/>
            <person name="Pohl T."/>
            <person name="Merkel B.J."/>
            <person name="Hornburger P."/>
            <person name="Mueller R.-W."/>
            <person name="Bruemmer F."/>
            <person name="Labrenz M."/>
            <person name="Spormann A.M."/>
            <person name="Op Den Camp H."/>
            <person name="Overmann J."/>
            <person name="Amann R."/>
            <person name="Jetten M.S.M."/>
            <person name="Mascher T."/>
            <person name="Medema M.H."/>
            <person name="Devos D.P."/>
            <person name="Kaster A.-K."/>
            <person name="Ovreas L."/>
            <person name="Rohde M."/>
            <person name="Galperin M.Y."/>
            <person name="Jogler C."/>
        </authorList>
    </citation>
    <scope>NUCLEOTIDE SEQUENCE [LARGE SCALE GENOMIC DNA]</scope>
    <source>
        <strain evidence="3 4">LF1</strain>
    </source>
</reference>
<keyword evidence="4" id="KW-1185">Reference proteome</keyword>
<dbReference type="PANTHER" id="PTHR30383">
    <property type="entry name" value="THIOESTERASE 1/PROTEASE 1/LYSOPHOSPHOLIPASE L1"/>
    <property type="match status" value="1"/>
</dbReference>
<evidence type="ECO:0000313" key="3">
    <source>
        <dbReference type="EMBL" id="KAA1262180.1"/>
    </source>
</evidence>
<dbReference type="Proteomes" id="UP000322699">
    <property type="component" value="Unassembled WGS sequence"/>
</dbReference>
<feature type="signal peptide" evidence="1">
    <location>
        <begin position="1"/>
        <end position="26"/>
    </location>
</feature>
<dbReference type="EMBL" id="VRLW01000001">
    <property type="protein sequence ID" value="KAA1262180.1"/>
    <property type="molecule type" value="Genomic_DNA"/>
</dbReference>
<keyword evidence="1" id="KW-0732">Signal</keyword>
<sequence length="250" mass="27654" precursor="true">MIRSMTLSKLGIALLLAWIAVPAASADDVGMPSSAKSIQQQSFDELKQQMKLTWPKNRLVRFVFHGHSVPAGYFRTPTIQRFDSYPILFHQALCKQYPTAVIDVCTTAIGGENSRPGSKRFADDVLTLKPDVVFIDYCLNDRGIGVEAAETHWRTMIQQALQAEVKVVLLTPTPDSHEDITDPNTKLAKHAESVRKLGKEFGVPVVDSYAAFQKRVAGGANVKTFLSQANHPNRKGHQVVADLILALFKK</sequence>
<organism evidence="3 4">
    <name type="scientific">Rubripirellula obstinata</name>
    <dbReference type="NCBI Taxonomy" id="406547"/>
    <lineage>
        <taxon>Bacteria</taxon>
        <taxon>Pseudomonadati</taxon>
        <taxon>Planctomycetota</taxon>
        <taxon>Planctomycetia</taxon>
        <taxon>Pirellulales</taxon>
        <taxon>Pirellulaceae</taxon>
        <taxon>Rubripirellula</taxon>
    </lineage>
</organism>
<gene>
    <name evidence="3" type="ORF">LF1_47420</name>
</gene>
<proteinExistence type="predicted"/>
<dbReference type="PANTHER" id="PTHR30383:SF5">
    <property type="entry name" value="SGNH HYDROLASE-TYPE ESTERASE DOMAIN-CONTAINING PROTEIN"/>
    <property type="match status" value="1"/>
</dbReference>
<evidence type="ECO:0000313" key="4">
    <source>
        <dbReference type="Proteomes" id="UP000322699"/>
    </source>
</evidence>
<dbReference type="OrthoDB" id="388542at2"/>
<dbReference type="GO" id="GO:0004622">
    <property type="term" value="F:phosphatidylcholine lysophospholipase activity"/>
    <property type="evidence" value="ECO:0007669"/>
    <property type="project" value="TreeGrafter"/>
</dbReference>
<dbReference type="Pfam" id="PF13472">
    <property type="entry name" value="Lipase_GDSL_2"/>
    <property type="match status" value="1"/>
</dbReference>
<name>A0A5B1CRB6_9BACT</name>
<evidence type="ECO:0000256" key="1">
    <source>
        <dbReference type="SAM" id="SignalP"/>
    </source>
</evidence>
<protein>
    <recommendedName>
        <fullName evidence="2">SGNH hydrolase-type esterase domain-containing protein</fullName>
    </recommendedName>
</protein>
<dbReference type="InterPro" id="IPR013830">
    <property type="entry name" value="SGNH_hydro"/>
</dbReference>
<accession>A0A5B1CRB6</accession>
<dbReference type="SUPFAM" id="SSF52266">
    <property type="entry name" value="SGNH hydrolase"/>
    <property type="match status" value="1"/>
</dbReference>
<dbReference type="RefSeq" id="WP_068258629.1">
    <property type="nucleotide sequence ID" value="NZ_LWSK01000006.1"/>
</dbReference>
<feature type="chain" id="PRO_5022718863" description="SGNH hydrolase-type esterase domain-containing protein" evidence="1">
    <location>
        <begin position="27"/>
        <end position="250"/>
    </location>
</feature>
<dbReference type="InterPro" id="IPR051532">
    <property type="entry name" value="Ester_Hydrolysis_Enzymes"/>
</dbReference>
<dbReference type="InterPro" id="IPR036514">
    <property type="entry name" value="SGNH_hydro_sf"/>
</dbReference>
<comment type="caution">
    <text evidence="3">The sequence shown here is derived from an EMBL/GenBank/DDBJ whole genome shotgun (WGS) entry which is preliminary data.</text>
</comment>
<evidence type="ECO:0000259" key="2">
    <source>
        <dbReference type="Pfam" id="PF13472"/>
    </source>
</evidence>
<dbReference type="AlphaFoldDB" id="A0A5B1CRB6"/>
<dbReference type="Gene3D" id="3.40.50.1110">
    <property type="entry name" value="SGNH hydrolase"/>
    <property type="match status" value="1"/>
</dbReference>
<feature type="domain" description="SGNH hydrolase-type esterase" evidence="2">
    <location>
        <begin position="65"/>
        <end position="239"/>
    </location>
</feature>